<dbReference type="Gene3D" id="3.30.420.10">
    <property type="entry name" value="Ribonuclease H-like superfamily/Ribonuclease H"/>
    <property type="match status" value="1"/>
</dbReference>
<dbReference type="EMBL" id="VZUA01046193">
    <property type="protein sequence ID" value="NXU62929.1"/>
    <property type="molecule type" value="Genomic_DNA"/>
</dbReference>
<evidence type="ECO:0000256" key="7">
    <source>
        <dbReference type="ARBA" id="ARBA00022918"/>
    </source>
</evidence>
<dbReference type="PROSITE" id="PS50879">
    <property type="entry name" value="RNASE_H_1"/>
    <property type="match status" value="1"/>
</dbReference>
<dbReference type="InterPro" id="IPR002156">
    <property type="entry name" value="RNaseH_domain"/>
</dbReference>
<dbReference type="InterPro" id="IPR036397">
    <property type="entry name" value="RNaseH_sf"/>
</dbReference>
<comment type="caution">
    <text evidence="9">The sequence shown here is derived from an EMBL/GenBank/DDBJ whole genome shotgun (WGS) entry which is preliminary data.</text>
</comment>
<dbReference type="Gene3D" id="1.10.10.200">
    <property type="match status" value="1"/>
</dbReference>
<sequence>VELAAVVRAFEKFQYVFSISTDSAYVAGIVTRIKENCIKEVTNPLLFSLLLHLQSAVQLCIPHVLSHTGLPGPTSEGNACAEHLAGVIMTGVCSQEYLSCGFFHQSAAALQKPFQLAHKQAQEIAQACANCPPLPALRVNP</sequence>
<accession>A0A7L3M8I9</accession>
<keyword evidence="1" id="KW-0808">Transferase</keyword>
<evidence type="ECO:0000259" key="8">
    <source>
        <dbReference type="PROSITE" id="PS50879"/>
    </source>
</evidence>
<keyword evidence="3" id="KW-0540">Nuclease</keyword>
<organism evidence="9 10">
    <name type="scientific">Horornis vulcanius</name>
    <dbReference type="NCBI Taxonomy" id="2585811"/>
    <lineage>
        <taxon>Eukaryota</taxon>
        <taxon>Metazoa</taxon>
        <taxon>Chordata</taxon>
        <taxon>Craniata</taxon>
        <taxon>Vertebrata</taxon>
        <taxon>Euteleostomi</taxon>
        <taxon>Archelosauria</taxon>
        <taxon>Archosauria</taxon>
        <taxon>Dinosauria</taxon>
        <taxon>Saurischia</taxon>
        <taxon>Theropoda</taxon>
        <taxon>Coelurosauria</taxon>
        <taxon>Aves</taxon>
        <taxon>Neognathae</taxon>
        <taxon>Neoaves</taxon>
        <taxon>Telluraves</taxon>
        <taxon>Australaves</taxon>
        <taxon>Passeriformes</taxon>
        <taxon>Sylvioidea</taxon>
        <taxon>Scotocercidae</taxon>
        <taxon>Horornis</taxon>
    </lineage>
</organism>
<proteinExistence type="predicted"/>
<dbReference type="Pfam" id="PF02022">
    <property type="entry name" value="Integrase_Zn"/>
    <property type="match status" value="1"/>
</dbReference>
<dbReference type="GO" id="GO:0035613">
    <property type="term" value="F:RNA stem-loop binding"/>
    <property type="evidence" value="ECO:0007669"/>
    <property type="project" value="TreeGrafter"/>
</dbReference>
<feature type="non-terminal residue" evidence="9">
    <location>
        <position position="1"/>
    </location>
</feature>
<dbReference type="SUPFAM" id="SSF46919">
    <property type="entry name" value="N-terminal Zn binding domain of HIV integrase"/>
    <property type="match status" value="1"/>
</dbReference>
<evidence type="ECO:0000256" key="3">
    <source>
        <dbReference type="ARBA" id="ARBA00022722"/>
    </source>
</evidence>
<evidence type="ECO:0000313" key="9">
    <source>
        <dbReference type="EMBL" id="NXU62929.1"/>
    </source>
</evidence>
<dbReference type="PANTHER" id="PTHR41694:SF3">
    <property type="entry name" value="RNA-DIRECTED DNA POLYMERASE-RELATED"/>
    <property type="match status" value="1"/>
</dbReference>
<reference evidence="9 10" key="1">
    <citation type="submission" date="2019-09" db="EMBL/GenBank/DDBJ databases">
        <title>Bird 10,000 Genomes (B10K) Project - Family phase.</title>
        <authorList>
            <person name="Zhang G."/>
        </authorList>
    </citation>
    <scope>NUCLEOTIDE SEQUENCE [LARGE SCALE GENOMIC DNA]</scope>
    <source>
        <strain evidence="9">B10K-DU-029-69</strain>
        <tissue evidence="9">Muscle</tissue>
    </source>
</reference>
<protein>
    <submittedName>
        <fullName evidence="9">POK7 protein</fullName>
    </submittedName>
</protein>
<keyword evidence="6" id="KW-0378">Hydrolase</keyword>
<feature type="domain" description="RNase H type-1" evidence="8">
    <location>
        <begin position="1"/>
        <end position="90"/>
    </location>
</feature>
<evidence type="ECO:0000256" key="2">
    <source>
        <dbReference type="ARBA" id="ARBA00022695"/>
    </source>
</evidence>
<dbReference type="GO" id="GO:0004523">
    <property type="term" value="F:RNA-DNA hybrid ribonuclease activity"/>
    <property type="evidence" value="ECO:0007669"/>
    <property type="project" value="InterPro"/>
</dbReference>
<feature type="non-terminal residue" evidence="9">
    <location>
        <position position="141"/>
    </location>
</feature>
<dbReference type="AlphaFoldDB" id="A0A7L3M8I9"/>
<dbReference type="PANTHER" id="PTHR41694">
    <property type="entry name" value="ENDOGENOUS RETROVIRUS GROUP K MEMBER POL PROTEIN"/>
    <property type="match status" value="1"/>
</dbReference>
<keyword evidence="2" id="KW-0548">Nucleotidyltransferase</keyword>
<keyword evidence="10" id="KW-1185">Reference proteome</keyword>
<dbReference type="InterPro" id="IPR017856">
    <property type="entry name" value="Integrase-like_N"/>
</dbReference>
<dbReference type="Pfam" id="PF00075">
    <property type="entry name" value="RNase_H"/>
    <property type="match status" value="1"/>
</dbReference>
<gene>
    <name evidence="9" type="primary">Ervk7_2</name>
    <name evidence="9" type="ORF">HORVUL_R11421</name>
</gene>
<evidence type="ECO:0000313" key="10">
    <source>
        <dbReference type="Proteomes" id="UP000558460"/>
    </source>
</evidence>
<evidence type="ECO:0000256" key="5">
    <source>
        <dbReference type="ARBA" id="ARBA00022759"/>
    </source>
</evidence>
<dbReference type="GO" id="GO:0003964">
    <property type="term" value="F:RNA-directed DNA polymerase activity"/>
    <property type="evidence" value="ECO:0007669"/>
    <property type="project" value="UniProtKB-KW"/>
</dbReference>
<name>A0A7L3M8I9_9PASS</name>
<dbReference type="Proteomes" id="UP000558460">
    <property type="component" value="Unassembled WGS sequence"/>
</dbReference>
<keyword evidence="4" id="KW-0479">Metal-binding</keyword>
<dbReference type="SUPFAM" id="SSF53098">
    <property type="entry name" value="Ribonuclease H-like"/>
    <property type="match status" value="1"/>
</dbReference>
<dbReference type="InterPro" id="IPR012337">
    <property type="entry name" value="RNaseH-like_sf"/>
</dbReference>
<evidence type="ECO:0000256" key="1">
    <source>
        <dbReference type="ARBA" id="ARBA00022679"/>
    </source>
</evidence>
<dbReference type="GO" id="GO:0008270">
    <property type="term" value="F:zinc ion binding"/>
    <property type="evidence" value="ECO:0007669"/>
    <property type="project" value="InterPro"/>
</dbReference>
<dbReference type="InterPro" id="IPR003308">
    <property type="entry name" value="Integrase_Zn-bd_dom_N"/>
</dbReference>
<evidence type="ECO:0000256" key="6">
    <source>
        <dbReference type="ARBA" id="ARBA00022801"/>
    </source>
</evidence>
<evidence type="ECO:0000256" key="4">
    <source>
        <dbReference type="ARBA" id="ARBA00022723"/>
    </source>
</evidence>
<keyword evidence="7" id="KW-0695">RNA-directed DNA polymerase</keyword>
<keyword evidence="5" id="KW-0255">Endonuclease</keyword>
<dbReference type="OrthoDB" id="9395371at2759"/>